<dbReference type="SUPFAM" id="SSF48452">
    <property type="entry name" value="TPR-like"/>
    <property type="match status" value="1"/>
</dbReference>
<gene>
    <name evidence="1" type="ORF">ABWT76_000103</name>
</gene>
<organism evidence="1">
    <name type="scientific">Planktothricoides raciborskii GIHE-MW2</name>
    <dbReference type="NCBI Taxonomy" id="2792601"/>
    <lineage>
        <taxon>Bacteria</taxon>
        <taxon>Bacillati</taxon>
        <taxon>Cyanobacteriota</taxon>
        <taxon>Cyanophyceae</taxon>
        <taxon>Oscillatoriophycideae</taxon>
        <taxon>Oscillatoriales</taxon>
        <taxon>Oscillatoriaceae</taxon>
        <taxon>Planktothricoides</taxon>
    </lineage>
</organism>
<protein>
    <submittedName>
        <fullName evidence="1">Tetratricopeptide repeat protein</fullName>
    </submittedName>
</protein>
<dbReference type="AlphaFoldDB" id="A0AAU8JF41"/>
<sequence>MISLDEVKAAFDAGDYREATKLLKILLKDSPDNPWVQFYVGKLYEVTDKLEAAEKVYRKLLSQGRNPKVVSLAREGLKRVEMIPKERRQAAIARAKEDPSQLLPGLLVLEPIDPELKTQAAQSFARIMQLDPYSARLLLPTRSWRMYRTGVIGELRVFVDELRKANIPAFCATIEQINRIRVFRTSYFQSISPQATVVCQNEMNQVGQISFNWSEVTQLVSGLLPIFEEVGVQNHRRTRTNYKQKISNYVGVCDLHLPQRGCILRLCQDSYEFQQGFDFTPEANQPAKGLTPKIEKFSTQLKWQNMLKILKEKLPLIACWSDFTAFAETTLQELDMLDRITSHIDLLREVPTNWDPAFQVYSGLVFLRPNL</sequence>
<dbReference type="Pfam" id="PF14559">
    <property type="entry name" value="TPR_19"/>
    <property type="match status" value="1"/>
</dbReference>
<name>A0AAU8JF41_9CYAN</name>
<evidence type="ECO:0000313" key="1">
    <source>
        <dbReference type="EMBL" id="XCM37349.1"/>
    </source>
</evidence>
<dbReference type="Gene3D" id="1.25.40.10">
    <property type="entry name" value="Tetratricopeptide repeat domain"/>
    <property type="match status" value="1"/>
</dbReference>
<proteinExistence type="predicted"/>
<reference evidence="1" key="1">
    <citation type="submission" date="2024-07" db="EMBL/GenBank/DDBJ databases">
        <authorList>
            <person name="Kim Y.J."/>
            <person name="Jeong J.Y."/>
        </authorList>
    </citation>
    <scope>NUCLEOTIDE SEQUENCE</scope>
    <source>
        <strain evidence="1">GIHE-MW2</strain>
    </source>
</reference>
<dbReference type="EMBL" id="CP159837">
    <property type="protein sequence ID" value="XCM37349.1"/>
    <property type="molecule type" value="Genomic_DNA"/>
</dbReference>
<dbReference type="InterPro" id="IPR011990">
    <property type="entry name" value="TPR-like_helical_dom_sf"/>
</dbReference>
<dbReference type="RefSeq" id="WP_054467843.1">
    <property type="nucleotide sequence ID" value="NZ_CP159837.1"/>
</dbReference>
<accession>A0AAU8JF41</accession>